<dbReference type="Proteomes" id="UP001152656">
    <property type="component" value="Unassembled WGS sequence"/>
</dbReference>
<accession>A0A9X4NE50</accession>
<evidence type="ECO:0000313" key="1">
    <source>
        <dbReference type="EMBL" id="MDG4982286.1"/>
    </source>
</evidence>
<gene>
    <name evidence="1" type="ORF">OGZ39_11595</name>
</gene>
<evidence type="ECO:0000313" key="2">
    <source>
        <dbReference type="Proteomes" id="UP001152656"/>
    </source>
</evidence>
<dbReference type="AlphaFoldDB" id="A0A9X4NE50"/>
<dbReference type="RefSeq" id="WP_278216485.1">
    <property type="nucleotide sequence ID" value="NZ_JAOWLP010000014.1"/>
</dbReference>
<sequence length="116" mass="13931">MAVTCLYKDNRENKEINIKLMGWYISENQLKIRWKPTYKRRLRWRSSLVSVDIISGSFFFKGSLYEKGSFPIFIKELHFIDNISENNLTKLKKEFRNFIEVIDKQKKNALLHKSLI</sequence>
<protein>
    <submittedName>
        <fullName evidence="1">Uncharacterized protein</fullName>
    </submittedName>
</protein>
<name>A0A9X4NE50_9LACT</name>
<comment type="caution">
    <text evidence="1">The sequence shown here is derived from an EMBL/GenBank/DDBJ whole genome shotgun (WGS) entry which is preliminary data.</text>
</comment>
<reference evidence="1" key="1">
    <citation type="submission" date="2022-10" db="EMBL/GenBank/DDBJ databases">
        <authorList>
            <person name="Turner M.S."/>
            <person name="Huang W."/>
        </authorList>
    </citation>
    <scope>NUCLEOTIDE SEQUENCE</scope>
    <source>
        <strain evidence="1">581</strain>
    </source>
</reference>
<organism evidence="1 2">
    <name type="scientific">Lactococcus lactis</name>
    <dbReference type="NCBI Taxonomy" id="1358"/>
    <lineage>
        <taxon>Bacteria</taxon>
        <taxon>Bacillati</taxon>
        <taxon>Bacillota</taxon>
        <taxon>Bacilli</taxon>
        <taxon>Lactobacillales</taxon>
        <taxon>Streptococcaceae</taxon>
        <taxon>Lactococcus</taxon>
    </lineage>
</organism>
<reference evidence="1" key="2">
    <citation type="journal article" date="2023" name="Food Microbiol.">
        <title>Evaluation of the fermentation potential of lactic acid bacteria isolated from herbs, fruits and vegetables as starter cultures in nut-based milk alternatives.</title>
        <authorList>
            <person name="Huang W."/>
            <person name="Dong A."/>
            <person name="Pham H.T."/>
            <person name="Zhou C."/>
            <person name="Huo Z."/>
            <person name="Watjen A.P."/>
            <person name="Prakash S."/>
            <person name="Bang-Berthelsen C.H."/>
            <person name="Turner M.S."/>
        </authorList>
    </citation>
    <scope>NUCLEOTIDE SEQUENCE</scope>
    <source>
        <strain evidence="1">581</strain>
    </source>
</reference>
<dbReference type="EMBL" id="JAOWLP010000014">
    <property type="protein sequence ID" value="MDG4982286.1"/>
    <property type="molecule type" value="Genomic_DNA"/>
</dbReference>
<proteinExistence type="predicted"/>